<dbReference type="AlphaFoldDB" id="U2S980"/>
<name>U2S980_9ACTN</name>
<dbReference type="SUPFAM" id="SSF52540">
    <property type="entry name" value="P-loop containing nucleoside triphosphate hydrolases"/>
    <property type="match status" value="1"/>
</dbReference>
<dbReference type="GO" id="GO:0005524">
    <property type="term" value="F:ATP binding"/>
    <property type="evidence" value="ECO:0007669"/>
    <property type="project" value="InterPro"/>
</dbReference>
<reference evidence="2" key="1">
    <citation type="submission" date="2013-08" db="EMBL/GenBank/DDBJ databases">
        <authorList>
            <person name="Durkin A.S."/>
            <person name="Haft D.R."/>
            <person name="McCorrison J."/>
            <person name="Torralba M."/>
            <person name="Gillis M."/>
            <person name="Haft D.H."/>
            <person name="Methe B."/>
            <person name="Sutton G."/>
            <person name="Nelson K.E."/>
        </authorList>
    </citation>
    <scope>NUCLEOTIDE SEQUENCE [LARGE SCALE GENOMIC DNA]</scope>
    <source>
        <strain evidence="2">F0233</strain>
    </source>
</reference>
<dbReference type="Proteomes" id="UP000017052">
    <property type="component" value="Unassembled WGS sequence"/>
</dbReference>
<evidence type="ECO:0000313" key="2">
    <source>
        <dbReference type="EMBL" id="ERK62198.1"/>
    </source>
</evidence>
<dbReference type="PANTHER" id="PTHR40396:SF1">
    <property type="entry name" value="ATPASE AAA-TYPE CORE DOMAIN-CONTAINING PROTEIN"/>
    <property type="match status" value="1"/>
</dbReference>
<sequence length="471" mass="50909">MAPHERCRGAVFRTHMKNFSQEGLWIHFSRWSVSMLLDFTVSNHQCFATEAGLSFVSPSLRTQTPGAGRTWSDVTSRVAAVFGPNASGKSTILSAVGLLGRAIAEPGTRLHWPYAAAAAAQTPTAYDVDFTVDEVRYHYELEAMAWGIRRESLHSCPRGTRRRLFVREQTGPEAPIVVRAGSSLKGPTAEVRRLVTPGDLLLAVAARYRHDALQPIARGLRTGASTSVVGRSDDDQQVRLQWLMSRMIEDPQRWNGIVDVLAHVADLGVASVRVEEKQVPQKILERMRAVLAAGSGDDPAEIPADAIAPVARSLVFTHSGPAGESFELPLGSQSDGTVAWLAAAAPAVDVLRRGGLLVVDELDASLHPALSSALVTMFKDRDVNPRGAQLLFSSHDTALLGNAPSRLLGRDEVWFCEKDDAGASELVPLSAYATRRGDNEQKRYLTGRFGALPRVDLSGLLGIVSDPDGAE</sequence>
<dbReference type="InterPro" id="IPR003959">
    <property type="entry name" value="ATPase_AAA_core"/>
</dbReference>
<gene>
    <name evidence="2" type="ORF">HMPREF0682_0251</name>
</gene>
<dbReference type="EMBL" id="ACVN02000034">
    <property type="protein sequence ID" value="ERK62198.1"/>
    <property type="molecule type" value="Genomic_DNA"/>
</dbReference>
<evidence type="ECO:0000313" key="3">
    <source>
        <dbReference type="Proteomes" id="UP000017052"/>
    </source>
</evidence>
<evidence type="ECO:0000259" key="1">
    <source>
        <dbReference type="Pfam" id="PF13304"/>
    </source>
</evidence>
<dbReference type="Gene3D" id="3.40.50.300">
    <property type="entry name" value="P-loop containing nucleotide triphosphate hydrolases"/>
    <property type="match status" value="1"/>
</dbReference>
<dbReference type="GO" id="GO:0016887">
    <property type="term" value="F:ATP hydrolysis activity"/>
    <property type="evidence" value="ECO:0007669"/>
    <property type="project" value="InterPro"/>
</dbReference>
<dbReference type="InterPro" id="IPR027417">
    <property type="entry name" value="P-loop_NTPase"/>
</dbReference>
<feature type="domain" description="ATPase AAA-type core" evidence="1">
    <location>
        <begin position="78"/>
        <end position="400"/>
    </location>
</feature>
<keyword evidence="3" id="KW-1185">Reference proteome</keyword>
<comment type="caution">
    <text evidence="2">The sequence shown here is derived from an EMBL/GenBank/DDBJ whole genome shotgun (WGS) entry which is preliminary data.</text>
</comment>
<organism evidence="2 3">
    <name type="scientific">Propionibacterium acidifaciens F0233</name>
    <dbReference type="NCBI Taxonomy" id="553198"/>
    <lineage>
        <taxon>Bacteria</taxon>
        <taxon>Bacillati</taxon>
        <taxon>Actinomycetota</taxon>
        <taxon>Actinomycetes</taxon>
        <taxon>Propionibacteriales</taxon>
        <taxon>Propionibacteriaceae</taxon>
        <taxon>Propionibacterium</taxon>
    </lineage>
</organism>
<dbReference type="PANTHER" id="PTHR40396">
    <property type="entry name" value="ATPASE-LIKE PROTEIN"/>
    <property type="match status" value="1"/>
</dbReference>
<proteinExistence type="predicted"/>
<accession>U2S980</accession>
<dbReference type="Pfam" id="PF13304">
    <property type="entry name" value="AAA_21"/>
    <property type="match status" value="1"/>
</dbReference>
<protein>
    <submittedName>
        <fullName evidence="2">AAA domain protein</fullName>
    </submittedName>
</protein>